<dbReference type="PANTHER" id="PTHR30478">
    <property type="entry name" value="DNA POLYMERASE III SUBUNIT BETA"/>
    <property type="match status" value="1"/>
</dbReference>
<dbReference type="GO" id="GO:0009360">
    <property type="term" value="C:DNA polymerase III complex"/>
    <property type="evidence" value="ECO:0007669"/>
    <property type="project" value="InterPro"/>
</dbReference>
<gene>
    <name evidence="14" type="ORF">TM49_20890</name>
</gene>
<protein>
    <recommendedName>
        <fullName evidence="3 10">Beta sliding clamp</fullName>
    </recommendedName>
</protein>
<comment type="similarity">
    <text evidence="2 10">Belongs to the beta sliding clamp family.</text>
</comment>
<keyword evidence="5 10" id="KW-0808">Transferase</keyword>
<keyword evidence="8 10" id="KW-0239">DNA-directed DNA polymerase</keyword>
<dbReference type="GO" id="GO:0005737">
    <property type="term" value="C:cytoplasm"/>
    <property type="evidence" value="ECO:0007669"/>
    <property type="project" value="UniProtKB-SubCell"/>
</dbReference>
<dbReference type="GO" id="GO:0008408">
    <property type="term" value="F:3'-5' exonuclease activity"/>
    <property type="evidence" value="ECO:0007669"/>
    <property type="project" value="InterPro"/>
</dbReference>
<dbReference type="Gene3D" id="3.70.10.10">
    <property type="match status" value="1"/>
</dbReference>
<dbReference type="PIRSF" id="PIRSF000804">
    <property type="entry name" value="DNA_pol_III_b"/>
    <property type="match status" value="1"/>
</dbReference>
<evidence type="ECO:0000256" key="5">
    <source>
        <dbReference type="ARBA" id="ARBA00022679"/>
    </source>
</evidence>
<evidence type="ECO:0000313" key="14">
    <source>
        <dbReference type="EMBL" id="AJY47572.1"/>
    </source>
</evidence>
<dbReference type="InterPro" id="IPR022634">
    <property type="entry name" value="DNA_polIII_beta_N"/>
</dbReference>
<dbReference type="InterPro" id="IPR022635">
    <property type="entry name" value="DNA_polIII_beta_C"/>
</dbReference>
<evidence type="ECO:0000256" key="6">
    <source>
        <dbReference type="ARBA" id="ARBA00022695"/>
    </source>
</evidence>
<dbReference type="Proteomes" id="UP000032611">
    <property type="component" value="Chromosome"/>
</dbReference>
<evidence type="ECO:0000256" key="10">
    <source>
        <dbReference type="PIRNR" id="PIRNR000804"/>
    </source>
</evidence>
<keyword evidence="7 10" id="KW-0235">DNA replication</keyword>
<dbReference type="Pfam" id="PF02768">
    <property type="entry name" value="DNA_pol3_beta_3"/>
    <property type="match status" value="1"/>
</dbReference>
<dbReference type="HOGENOM" id="CLU_038149_4_2_5"/>
<dbReference type="GO" id="GO:0006271">
    <property type="term" value="P:DNA strand elongation involved in DNA replication"/>
    <property type="evidence" value="ECO:0007669"/>
    <property type="project" value="TreeGrafter"/>
</dbReference>
<evidence type="ECO:0000256" key="4">
    <source>
        <dbReference type="ARBA" id="ARBA00022490"/>
    </source>
</evidence>
<proteinExistence type="inferred from homology"/>
<feature type="domain" description="DNA polymerase III beta sliding clamp C-terminal" evidence="13">
    <location>
        <begin position="252"/>
        <end position="371"/>
    </location>
</feature>
<accession>A0A0D5LUY2</accession>
<dbReference type="OrthoDB" id="8421503at2"/>
<dbReference type="InterPro" id="IPR001001">
    <property type="entry name" value="DNA_polIII_beta"/>
</dbReference>
<dbReference type="GO" id="GO:0003677">
    <property type="term" value="F:DNA binding"/>
    <property type="evidence" value="ECO:0007669"/>
    <property type="project" value="UniProtKB-UniRule"/>
</dbReference>
<feature type="domain" description="DNA polymerase III beta sliding clamp central" evidence="12">
    <location>
        <begin position="130"/>
        <end position="249"/>
    </location>
</feature>
<evidence type="ECO:0000256" key="8">
    <source>
        <dbReference type="ARBA" id="ARBA00022932"/>
    </source>
</evidence>
<comment type="function">
    <text evidence="10">Confers DNA tethering and processivity to DNA polymerases and other proteins. Acts as a clamp, forming a ring around DNA (a reaction catalyzed by the clamp-loading complex) which diffuses in an ATP-independent manner freely and bidirectionally along dsDNA. Initially characterized for its ability to contact the catalytic subunit of DNA polymerase III (Pol III), a complex, multichain enzyme responsible for most of the replicative synthesis in bacteria; Pol III exhibits 3'-5' exonuclease proofreading activity. The beta chain is required for initiation of replication as well as for processivity of DNA replication.</text>
</comment>
<evidence type="ECO:0000256" key="3">
    <source>
        <dbReference type="ARBA" id="ARBA00021035"/>
    </source>
</evidence>
<dbReference type="InterPro" id="IPR046938">
    <property type="entry name" value="DNA_clamp_sf"/>
</dbReference>
<evidence type="ECO:0000259" key="12">
    <source>
        <dbReference type="Pfam" id="PF02767"/>
    </source>
</evidence>
<organism evidence="14 15">
    <name type="scientific">Martelella endophytica</name>
    <dbReference type="NCBI Taxonomy" id="1486262"/>
    <lineage>
        <taxon>Bacteria</taxon>
        <taxon>Pseudomonadati</taxon>
        <taxon>Pseudomonadota</taxon>
        <taxon>Alphaproteobacteria</taxon>
        <taxon>Hyphomicrobiales</taxon>
        <taxon>Aurantimonadaceae</taxon>
        <taxon>Martelella</taxon>
    </lineage>
</organism>
<comment type="subcellular location">
    <subcellularLocation>
        <location evidence="1 10">Cytoplasm</location>
    </subcellularLocation>
</comment>
<dbReference type="SUPFAM" id="SSF55979">
    <property type="entry name" value="DNA clamp"/>
    <property type="match status" value="3"/>
</dbReference>
<keyword evidence="6 10" id="KW-0548">Nucleotidyltransferase</keyword>
<dbReference type="PANTHER" id="PTHR30478:SF0">
    <property type="entry name" value="BETA SLIDING CLAMP"/>
    <property type="match status" value="1"/>
</dbReference>
<evidence type="ECO:0000256" key="7">
    <source>
        <dbReference type="ARBA" id="ARBA00022705"/>
    </source>
</evidence>
<evidence type="ECO:0000313" key="15">
    <source>
        <dbReference type="Proteomes" id="UP000032611"/>
    </source>
</evidence>
<evidence type="ECO:0000256" key="9">
    <source>
        <dbReference type="ARBA" id="ARBA00023125"/>
    </source>
</evidence>
<dbReference type="AlphaFoldDB" id="A0A0D5LUY2"/>
<evidence type="ECO:0000259" key="13">
    <source>
        <dbReference type="Pfam" id="PF02768"/>
    </source>
</evidence>
<dbReference type="CDD" id="cd00140">
    <property type="entry name" value="beta_clamp"/>
    <property type="match status" value="1"/>
</dbReference>
<dbReference type="SMART" id="SM00480">
    <property type="entry name" value="POL3Bc"/>
    <property type="match status" value="1"/>
</dbReference>
<evidence type="ECO:0000256" key="2">
    <source>
        <dbReference type="ARBA" id="ARBA00010752"/>
    </source>
</evidence>
<dbReference type="KEGG" id="mey:TM49_20890"/>
<name>A0A0D5LUY2_MAREN</name>
<dbReference type="Gene3D" id="3.10.150.10">
    <property type="entry name" value="DNA Polymerase III, subunit A, domain 2"/>
    <property type="match status" value="1"/>
</dbReference>
<keyword evidence="4 10" id="KW-0963">Cytoplasm</keyword>
<sequence length="372" mass="40865">MRITLERSNLLKSLNHVHRVVERRNTIPILSNVLLKAEGADLEMKATDLDLEITEKTPAMVEQAGATTVPAHLLYEIVRKLADGSEVSLATDTDGQTISVASGRSKFSLQCLPQEDFPDLTAGTFSHAFQLKASDLKMLIDRTQFAISTEETRYYLNGIFFHAMSEGKALKLRAVATDGHRLARAEVDAPSGCENMPGVIIPRKTVGELQKLMDDPEIIVKVEVSDAKIRFTIGSVVLTSKLIDGTFPDYQRVIPANNDREMRIDCQDFTRAVDRVSTVSSERGRAVKLSLTEGQLTLTVNNPDSGSATDELPVGYESEPMDIGFNAKYLLDITGQLTGDEAIFLFADAGSPTLVRDTANDQALYVLMPMRV</sequence>
<dbReference type="Pfam" id="PF00712">
    <property type="entry name" value="DNA_pol3_beta"/>
    <property type="match status" value="1"/>
</dbReference>
<dbReference type="STRING" id="1486262.TM49_20890"/>
<dbReference type="GO" id="GO:0003887">
    <property type="term" value="F:DNA-directed DNA polymerase activity"/>
    <property type="evidence" value="ECO:0007669"/>
    <property type="project" value="UniProtKB-UniRule"/>
</dbReference>
<evidence type="ECO:0000259" key="11">
    <source>
        <dbReference type="Pfam" id="PF00712"/>
    </source>
</evidence>
<dbReference type="InterPro" id="IPR022637">
    <property type="entry name" value="DNA_polIII_beta_cen"/>
</dbReference>
<comment type="subunit">
    <text evidence="10">Forms a ring-shaped head-to-tail homodimer around DNA.</text>
</comment>
<dbReference type="EMBL" id="CP010803">
    <property type="protein sequence ID" value="AJY47572.1"/>
    <property type="molecule type" value="Genomic_DNA"/>
</dbReference>
<reference evidence="14 15" key="1">
    <citation type="journal article" date="2015" name="Genome Announc.">
        <title>Complete genome sequence of Martelella endophytica YC6887, which has antifungal activity associated with a halophyte.</title>
        <authorList>
            <person name="Khan A."/>
            <person name="Khan H."/>
            <person name="Chung E.J."/>
            <person name="Hossain M.T."/>
            <person name="Chung Y.R."/>
        </authorList>
    </citation>
    <scope>NUCLEOTIDE SEQUENCE [LARGE SCALE GENOMIC DNA]</scope>
    <source>
        <strain evidence="14">YC6887</strain>
    </source>
</reference>
<evidence type="ECO:0000256" key="1">
    <source>
        <dbReference type="ARBA" id="ARBA00004496"/>
    </source>
</evidence>
<dbReference type="Pfam" id="PF02767">
    <property type="entry name" value="DNA_pol3_beta_2"/>
    <property type="match status" value="1"/>
</dbReference>
<feature type="domain" description="DNA polymerase III beta sliding clamp N-terminal" evidence="11">
    <location>
        <begin position="1"/>
        <end position="120"/>
    </location>
</feature>
<dbReference type="PATRIC" id="fig|1486262.3.peg.4316"/>
<keyword evidence="9" id="KW-0238">DNA-binding</keyword>
<dbReference type="NCBIfam" id="TIGR00663">
    <property type="entry name" value="dnan"/>
    <property type="match status" value="1"/>
</dbReference>
<dbReference type="RefSeq" id="WP_045684069.1">
    <property type="nucleotide sequence ID" value="NZ_CP010803.1"/>
</dbReference>
<keyword evidence="15" id="KW-1185">Reference proteome</keyword>